<feature type="compositionally biased region" description="Polar residues" evidence="1">
    <location>
        <begin position="20"/>
        <end position="35"/>
    </location>
</feature>
<evidence type="ECO:0000256" key="1">
    <source>
        <dbReference type="SAM" id="MobiDB-lite"/>
    </source>
</evidence>
<organism evidence="2 3">
    <name type="scientific">Neonectria punicea</name>
    <dbReference type="NCBI Taxonomy" id="979145"/>
    <lineage>
        <taxon>Eukaryota</taxon>
        <taxon>Fungi</taxon>
        <taxon>Dikarya</taxon>
        <taxon>Ascomycota</taxon>
        <taxon>Pezizomycotina</taxon>
        <taxon>Sordariomycetes</taxon>
        <taxon>Hypocreomycetidae</taxon>
        <taxon>Hypocreales</taxon>
        <taxon>Nectriaceae</taxon>
        <taxon>Neonectria</taxon>
    </lineage>
</organism>
<dbReference type="EMBL" id="JAZAVJ010000182">
    <property type="protein sequence ID" value="KAK7408561.1"/>
    <property type="molecule type" value="Genomic_DNA"/>
</dbReference>
<comment type="caution">
    <text evidence="2">The sequence shown here is derived from an EMBL/GenBank/DDBJ whole genome shotgun (WGS) entry which is preliminary data.</text>
</comment>
<gene>
    <name evidence="2" type="ORF">QQX98_009266</name>
</gene>
<protein>
    <submittedName>
        <fullName evidence="2">Uncharacterized protein</fullName>
    </submittedName>
</protein>
<reference evidence="2 3" key="1">
    <citation type="journal article" date="2025" name="Microbiol. Resour. Announc.">
        <title>Draft genome sequences for Neonectria magnoliae and Neonectria punicea, canker pathogens of Liriodendron tulipifera and Acer saccharum in West Virginia.</title>
        <authorList>
            <person name="Petronek H.M."/>
            <person name="Kasson M.T."/>
            <person name="Metheny A.M."/>
            <person name="Stauder C.M."/>
            <person name="Lovett B."/>
            <person name="Lynch S.C."/>
            <person name="Garnas J.R."/>
            <person name="Kasson L.R."/>
            <person name="Stajich J.E."/>
        </authorList>
    </citation>
    <scope>NUCLEOTIDE SEQUENCE [LARGE SCALE GENOMIC DNA]</scope>
    <source>
        <strain evidence="2 3">NRRL 64653</strain>
    </source>
</reference>
<evidence type="ECO:0000313" key="2">
    <source>
        <dbReference type="EMBL" id="KAK7408561.1"/>
    </source>
</evidence>
<sequence length="171" mass="18956">MAPPRPRQTTLDGAFCTQHEVPSTRSGVKKPSNTKPKLKPVITAKRAPERVLTDVLLSIKPPHFVNIASQQKNHEYCKYWLKDGVERLWLYETGDEGGRSSITHIAVVPAAVRRTPGTVPTEPFGIGNDDFNAGRKVSKYGYPILKLYELLVPVALSEMKSQWEMGGALMG</sequence>
<name>A0ABR1GSY4_9HYPO</name>
<evidence type="ECO:0000313" key="3">
    <source>
        <dbReference type="Proteomes" id="UP001498476"/>
    </source>
</evidence>
<proteinExistence type="predicted"/>
<feature type="region of interest" description="Disordered" evidence="1">
    <location>
        <begin position="1"/>
        <end position="39"/>
    </location>
</feature>
<accession>A0ABR1GSY4</accession>
<dbReference type="Proteomes" id="UP001498476">
    <property type="component" value="Unassembled WGS sequence"/>
</dbReference>
<keyword evidence="3" id="KW-1185">Reference proteome</keyword>